<proteinExistence type="predicted"/>
<dbReference type="SMART" id="SM00448">
    <property type="entry name" value="REC"/>
    <property type="match status" value="1"/>
</dbReference>
<keyword evidence="6 10" id="KW-0238">DNA-binding</keyword>
<dbReference type="Gene3D" id="6.10.250.690">
    <property type="match status" value="1"/>
</dbReference>
<evidence type="ECO:0000256" key="5">
    <source>
        <dbReference type="ARBA" id="ARBA00023015"/>
    </source>
</evidence>
<evidence type="ECO:0000256" key="3">
    <source>
        <dbReference type="ARBA" id="ARBA00022553"/>
    </source>
</evidence>
<dbReference type="InterPro" id="IPR039420">
    <property type="entry name" value="WalR-like"/>
</dbReference>
<sequence>MYNSQTTQDRDTKNPGKDHIIDEGLNNETNGTLLNRILLIEDESDLRAELAEYLQRHGFVVTSYADGRTLRNSGGKLPFDLILLDLMIPGDDGITLTREVRARSNVPIIIITGRNDVVDRVVGLEIGADDYISKPFDFRELQARIKAVIRRHAIARVSGIRASNRVWDFLGWQADGRSRTLMRPDGEFVDLTTAEYMLLEAFLIRPGQLLSRDLLLEYVYNRRWSPLDRSIDNLVARLRKKLEDRHKGPIMIKTVRSRGYLFTPEVVETKVKETS</sequence>
<keyword evidence="5" id="KW-0805">Transcription regulation</keyword>
<comment type="caution">
    <text evidence="14">The sequence shown here is derived from an EMBL/GenBank/DDBJ whole genome shotgun (WGS) entry which is preliminary data.</text>
</comment>
<feature type="DNA-binding region" description="OmpR/PhoB-type" evidence="10">
    <location>
        <begin position="164"/>
        <end position="264"/>
    </location>
</feature>
<dbReference type="InterPro" id="IPR016032">
    <property type="entry name" value="Sig_transdc_resp-reg_C-effctor"/>
</dbReference>
<evidence type="ECO:0000256" key="8">
    <source>
        <dbReference type="ARBA" id="ARBA00067337"/>
    </source>
</evidence>
<dbReference type="InterPro" id="IPR001789">
    <property type="entry name" value="Sig_transdc_resp-reg_receiver"/>
</dbReference>
<dbReference type="GO" id="GO:0000976">
    <property type="term" value="F:transcription cis-regulatory region binding"/>
    <property type="evidence" value="ECO:0007669"/>
    <property type="project" value="TreeGrafter"/>
</dbReference>
<feature type="region of interest" description="Disordered" evidence="11">
    <location>
        <begin position="1"/>
        <end position="24"/>
    </location>
</feature>
<dbReference type="GO" id="GO:0006355">
    <property type="term" value="P:regulation of DNA-templated transcription"/>
    <property type="evidence" value="ECO:0007669"/>
    <property type="project" value="InterPro"/>
</dbReference>
<evidence type="ECO:0000256" key="10">
    <source>
        <dbReference type="PROSITE-ProRule" id="PRU01091"/>
    </source>
</evidence>
<evidence type="ECO:0000256" key="4">
    <source>
        <dbReference type="ARBA" id="ARBA00023012"/>
    </source>
</evidence>
<keyword evidence="7" id="KW-0804">Transcription</keyword>
<dbReference type="GO" id="GO:0000156">
    <property type="term" value="F:phosphorelay response regulator activity"/>
    <property type="evidence" value="ECO:0007669"/>
    <property type="project" value="TreeGrafter"/>
</dbReference>
<dbReference type="AlphaFoldDB" id="A0A839SUY4"/>
<dbReference type="InterPro" id="IPR001867">
    <property type="entry name" value="OmpR/PhoB-type_DNA-bd"/>
</dbReference>
<evidence type="ECO:0000259" key="12">
    <source>
        <dbReference type="PROSITE" id="PS50110"/>
    </source>
</evidence>
<keyword evidence="2" id="KW-0963">Cytoplasm</keyword>
<dbReference type="EMBL" id="JACHXA010000005">
    <property type="protein sequence ID" value="MBB3065829.1"/>
    <property type="molecule type" value="Genomic_DNA"/>
</dbReference>
<name>A0A839SUY4_9PROT</name>
<dbReference type="PROSITE" id="PS51755">
    <property type="entry name" value="OMPR_PHOB"/>
    <property type="match status" value="1"/>
</dbReference>
<dbReference type="PANTHER" id="PTHR48111:SF4">
    <property type="entry name" value="DNA-BINDING DUAL TRANSCRIPTIONAL REGULATOR OMPR"/>
    <property type="match status" value="1"/>
</dbReference>
<dbReference type="PROSITE" id="PS50110">
    <property type="entry name" value="RESPONSE_REGULATORY"/>
    <property type="match status" value="1"/>
</dbReference>
<dbReference type="SUPFAM" id="SSF52172">
    <property type="entry name" value="CheY-like"/>
    <property type="match status" value="1"/>
</dbReference>
<evidence type="ECO:0000256" key="6">
    <source>
        <dbReference type="ARBA" id="ARBA00023125"/>
    </source>
</evidence>
<evidence type="ECO:0000313" key="14">
    <source>
        <dbReference type="EMBL" id="MBB3065829.1"/>
    </source>
</evidence>
<evidence type="ECO:0000256" key="1">
    <source>
        <dbReference type="ARBA" id="ARBA00004496"/>
    </source>
</evidence>
<feature type="domain" description="OmpR/PhoB-type" evidence="13">
    <location>
        <begin position="164"/>
        <end position="264"/>
    </location>
</feature>
<keyword evidence="15" id="KW-1185">Reference proteome</keyword>
<evidence type="ECO:0000256" key="2">
    <source>
        <dbReference type="ARBA" id="ARBA00022490"/>
    </source>
</evidence>
<dbReference type="RefSeq" id="WP_183416651.1">
    <property type="nucleotide sequence ID" value="NZ_JACHXA010000005.1"/>
</dbReference>
<dbReference type="Gene3D" id="3.40.50.2300">
    <property type="match status" value="1"/>
</dbReference>
<dbReference type="SMART" id="SM00862">
    <property type="entry name" value="Trans_reg_C"/>
    <property type="match status" value="1"/>
</dbReference>
<dbReference type="CDD" id="cd00383">
    <property type="entry name" value="trans_reg_C"/>
    <property type="match status" value="1"/>
</dbReference>
<protein>
    <recommendedName>
        <fullName evidence="8">Regulatory protein VirG</fullName>
    </recommendedName>
</protein>
<organism evidence="14 15">
    <name type="scientific">Limibacillus halophilus</name>
    <dbReference type="NCBI Taxonomy" id="1579333"/>
    <lineage>
        <taxon>Bacteria</taxon>
        <taxon>Pseudomonadati</taxon>
        <taxon>Pseudomonadota</taxon>
        <taxon>Alphaproteobacteria</taxon>
        <taxon>Rhodospirillales</taxon>
        <taxon>Rhodovibrionaceae</taxon>
        <taxon>Limibacillus</taxon>
    </lineage>
</organism>
<reference evidence="14 15" key="1">
    <citation type="submission" date="2020-08" db="EMBL/GenBank/DDBJ databases">
        <title>Genomic Encyclopedia of Type Strains, Phase III (KMG-III): the genomes of soil and plant-associated and newly described type strains.</title>
        <authorList>
            <person name="Whitman W."/>
        </authorList>
    </citation>
    <scope>NUCLEOTIDE SEQUENCE [LARGE SCALE GENOMIC DNA]</scope>
    <source>
        <strain evidence="14 15">CECT 8803</strain>
    </source>
</reference>
<dbReference type="InterPro" id="IPR036388">
    <property type="entry name" value="WH-like_DNA-bd_sf"/>
</dbReference>
<gene>
    <name evidence="14" type="ORF">FHR98_002125</name>
</gene>
<evidence type="ECO:0000256" key="7">
    <source>
        <dbReference type="ARBA" id="ARBA00023163"/>
    </source>
</evidence>
<dbReference type="Proteomes" id="UP000581135">
    <property type="component" value="Unassembled WGS sequence"/>
</dbReference>
<evidence type="ECO:0000313" key="15">
    <source>
        <dbReference type="Proteomes" id="UP000581135"/>
    </source>
</evidence>
<feature type="domain" description="Response regulatory" evidence="12">
    <location>
        <begin position="36"/>
        <end position="149"/>
    </location>
</feature>
<evidence type="ECO:0000259" key="13">
    <source>
        <dbReference type="PROSITE" id="PS51755"/>
    </source>
</evidence>
<accession>A0A839SUY4</accession>
<dbReference type="FunFam" id="1.10.10.10:FF:000099">
    <property type="entry name" value="Two-component system response regulator TorR"/>
    <property type="match status" value="1"/>
</dbReference>
<evidence type="ECO:0000256" key="9">
    <source>
        <dbReference type="PROSITE-ProRule" id="PRU00169"/>
    </source>
</evidence>
<comment type="subcellular location">
    <subcellularLocation>
        <location evidence="1">Cytoplasm</location>
    </subcellularLocation>
</comment>
<dbReference type="Pfam" id="PF00486">
    <property type="entry name" value="Trans_reg_C"/>
    <property type="match status" value="1"/>
</dbReference>
<dbReference type="Pfam" id="PF00072">
    <property type="entry name" value="Response_reg"/>
    <property type="match status" value="1"/>
</dbReference>
<keyword evidence="4" id="KW-0902">Two-component regulatory system</keyword>
<dbReference type="Gene3D" id="1.10.10.10">
    <property type="entry name" value="Winged helix-like DNA-binding domain superfamily/Winged helix DNA-binding domain"/>
    <property type="match status" value="1"/>
</dbReference>
<keyword evidence="3 9" id="KW-0597">Phosphoprotein</keyword>
<dbReference type="GO" id="GO:0005829">
    <property type="term" value="C:cytosol"/>
    <property type="evidence" value="ECO:0007669"/>
    <property type="project" value="TreeGrafter"/>
</dbReference>
<dbReference type="InterPro" id="IPR011006">
    <property type="entry name" value="CheY-like_superfamily"/>
</dbReference>
<dbReference type="GO" id="GO:0032993">
    <property type="term" value="C:protein-DNA complex"/>
    <property type="evidence" value="ECO:0007669"/>
    <property type="project" value="TreeGrafter"/>
</dbReference>
<dbReference type="SUPFAM" id="SSF46894">
    <property type="entry name" value="C-terminal effector domain of the bipartite response regulators"/>
    <property type="match status" value="1"/>
</dbReference>
<feature type="modified residue" description="4-aspartylphosphate" evidence="9">
    <location>
        <position position="85"/>
    </location>
</feature>
<evidence type="ECO:0000256" key="11">
    <source>
        <dbReference type="SAM" id="MobiDB-lite"/>
    </source>
</evidence>
<dbReference type="PANTHER" id="PTHR48111">
    <property type="entry name" value="REGULATOR OF RPOS"/>
    <property type="match status" value="1"/>
</dbReference>
<feature type="compositionally biased region" description="Basic and acidic residues" evidence="11">
    <location>
        <begin position="8"/>
        <end position="22"/>
    </location>
</feature>